<evidence type="ECO:0000256" key="9">
    <source>
        <dbReference type="ARBA" id="ARBA00022989"/>
    </source>
</evidence>
<evidence type="ECO:0000256" key="1">
    <source>
        <dbReference type="ARBA" id="ARBA00000085"/>
    </source>
</evidence>
<keyword evidence="11 12" id="KW-0472">Membrane</keyword>
<dbReference type="SUPFAM" id="SSF103190">
    <property type="entry name" value="Sensory domain-like"/>
    <property type="match status" value="1"/>
</dbReference>
<evidence type="ECO:0000256" key="12">
    <source>
        <dbReference type="SAM" id="Phobius"/>
    </source>
</evidence>
<dbReference type="Gene3D" id="3.30.565.10">
    <property type="entry name" value="Histidine kinase-like ATPase, C-terminal domain"/>
    <property type="match status" value="1"/>
</dbReference>
<feature type="domain" description="Histidine kinase" evidence="13">
    <location>
        <begin position="262"/>
        <end position="480"/>
    </location>
</feature>
<dbReference type="SUPFAM" id="SSF47384">
    <property type="entry name" value="Homodimeric domain of signal transducing histidine kinase"/>
    <property type="match status" value="1"/>
</dbReference>
<feature type="transmembrane region" description="Helical" evidence="12">
    <location>
        <begin position="188"/>
        <end position="207"/>
    </location>
</feature>
<comment type="catalytic activity">
    <reaction evidence="1">
        <text>ATP + protein L-histidine = ADP + protein N-phospho-L-histidine.</text>
        <dbReference type="EC" id="2.7.13.3"/>
    </reaction>
</comment>
<keyword evidence="4" id="KW-1003">Cell membrane</keyword>
<evidence type="ECO:0000256" key="4">
    <source>
        <dbReference type="ARBA" id="ARBA00022475"/>
    </source>
</evidence>
<reference evidence="15 16" key="1">
    <citation type="journal article" date="2015" name="BMC Genomics">
        <title>Comparative genomics and metabolic profiling of the genus Lysobacter.</title>
        <authorList>
            <person name="de Bruijn I."/>
            <person name="Cheng X."/>
            <person name="de Jager V."/>
            <person name="Exposito R.G."/>
            <person name="Watrous J."/>
            <person name="Patel N."/>
            <person name="Postma J."/>
            <person name="Dorrestein P.C."/>
            <person name="Kobayashi D."/>
            <person name="Raaijmakers J.M."/>
        </authorList>
    </citation>
    <scope>NUCLEOTIDE SEQUENCE [LARGE SCALE GENOMIC DNA]</scope>
    <source>
        <strain evidence="15 16">76</strain>
    </source>
</reference>
<keyword evidence="16" id="KW-1185">Reference proteome</keyword>
<evidence type="ECO:0000256" key="3">
    <source>
        <dbReference type="ARBA" id="ARBA00012438"/>
    </source>
</evidence>
<evidence type="ECO:0000256" key="5">
    <source>
        <dbReference type="ARBA" id="ARBA00022553"/>
    </source>
</evidence>
<dbReference type="InterPro" id="IPR004358">
    <property type="entry name" value="Sig_transdc_His_kin-like_C"/>
</dbReference>
<keyword evidence="10" id="KW-0902">Two-component regulatory system</keyword>
<dbReference type="InterPro" id="IPR005467">
    <property type="entry name" value="His_kinase_dom"/>
</dbReference>
<dbReference type="InterPro" id="IPR036097">
    <property type="entry name" value="HisK_dim/P_sf"/>
</dbReference>
<evidence type="ECO:0000259" key="14">
    <source>
        <dbReference type="PROSITE" id="PS50885"/>
    </source>
</evidence>
<evidence type="ECO:0000256" key="7">
    <source>
        <dbReference type="ARBA" id="ARBA00022692"/>
    </source>
</evidence>
<gene>
    <name evidence="15" type="ORF">LA76x_3566</name>
</gene>
<dbReference type="InterPro" id="IPR003661">
    <property type="entry name" value="HisK_dim/P_dom"/>
</dbReference>
<dbReference type="Gene3D" id="3.30.450.20">
    <property type="entry name" value="PAS domain"/>
    <property type="match status" value="1"/>
</dbReference>
<dbReference type="InterPro" id="IPR003660">
    <property type="entry name" value="HAMP_dom"/>
</dbReference>
<dbReference type="PATRIC" id="fig|84531.8.peg.3583"/>
<dbReference type="InterPro" id="IPR050428">
    <property type="entry name" value="TCS_sensor_his_kinase"/>
</dbReference>
<dbReference type="CDD" id="cd18773">
    <property type="entry name" value="PDC1_HK_sensor"/>
    <property type="match status" value="1"/>
</dbReference>
<keyword evidence="9 12" id="KW-1133">Transmembrane helix</keyword>
<dbReference type="EC" id="2.7.13.3" evidence="3"/>
<dbReference type="InterPro" id="IPR036890">
    <property type="entry name" value="HATPase_C_sf"/>
</dbReference>
<dbReference type="PROSITE" id="PS50109">
    <property type="entry name" value="HIS_KIN"/>
    <property type="match status" value="1"/>
</dbReference>
<dbReference type="SMART" id="SM00388">
    <property type="entry name" value="HisKA"/>
    <property type="match status" value="1"/>
</dbReference>
<organism evidence="15 16">
    <name type="scientific">Lysobacter antibioticus</name>
    <dbReference type="NCBI Taxonomy" id="84531"/>
    <lineage>
        <taxon>Bacteria</taxon>
        <taxon>Pseudomonadati</taxon>
        <taxon>Pseudomonadota</taxon>
        <taxon>Gammaproteobacteria</taxon>
        <taxon>Lysobacterales</taxon>
        <taxon>Lysobacteraceae</taxon>
        <taxon>Lysobacter</taxon>
    </lineage>
</organism>
<evidence type="ECO:0000259" key="13">
    <source>
        <dbReference type="PROSITE" id="PS50109"/>
    </source>
</evidence>
<dbReference type="PROSITE" id="PS50885">
    <property type="entry name" value="HAMP"/>
    <property type="match status" value="1"/>
</dbReference>
<proteinExistence type="predicted"/>
<dbReference type="InterPro" id="IPR029151">
    <property type="entry name" value="Sensor-like_sf"/>
</dbReference>
<evidence type="ECO:0000313" key="16">
    <source>
        <dbReference type="Proteomes" id="UP000060787"/>
    </source>
</evidence>
<evidence type="ECO:0000256" key="10">
    <source>
        <dbReference type="ARBA" id="ARBA00023012"/>
    </source>
</evidence>
<dbReference type="Pfam" id="PF02518">
    <property type="entry name" value="HATPase_c"/>
    <property type="match status" value="1"/>
</dbReference>
<dbReference type="PRINTS" id="PR00344">
    <property type="entry name" value="BCTRLSENSOR"/>
</dbReference>
<dbReference type="eggNOG" id="COG2205">
    <property type="taxonomic scope" value="Bacteria"/>
</dbReference>
<dbReference type="NCBIfam" id="NF008312">
    <property type="entry name" value="PRK11100.1"/>
    <property type="match status" value="1"/>
</dbReference>
<sequence length="480" mass="52310">MRIGLRIFLGYFLIVAVAALLLARVFVAEVKPGVRQAMEDTLVDTANVLAELATDDFVAGRINQGDFAKRVRALGQRDVGAAIWGFRKRAANYRVYITDARGIVVFDSSGQDVGQDYSRWNDVYLTLRGRYGARSSATDPGHPENTIMHVAAPIRADNGQVIGSLTVAKPNSAIAPFIARSQTVVTRWGFVLMGAALAIGLGVSWWLSRQIGLLRRYAHAVTAGDRATPPRAAGEFGELGRALETMRTRLEGKQYVEQYVHTLTHEMKSPLAAIRGSAELLESPPGDAPMPDADRARFAASIRGQAERLAQMIDKLLALAAVEHRQRLERPEPVALAAIVREALEQCSQRLDRSGAKLLLDLEPNLPPVRGDAFLLRQALINLIDNAADFSPRGGEIVLRLQRDGEYQRVDISDRGPGIPDYALSRVFERFYSLPRPSGGSRSSGLGLCFVAEVASLHGGETELVNREEGGARASLIVRG</sequence>
<dbReference type="RefSeq" id="WP_057918656.1">
    <property type="nucleotide sequence ID" value="NZ_CP011129.1"/>
</dbReference>
<dbReference type="AlphaFoldDB" id="A0A0S2FDR3"/>
<keyword evidence="5" id="KW-0597">Phosphoprotein</keyword>
<dbReference type="Gene3D" id="1.10.287.130">
    <property type="match status" value="1"/>
</dbReference>
<evidence type="ECO:0000256" key="6">
    <source>
        <dbReference type="ARBA" id="ARBA00022679"/>
    </source>
</evidence>
<dbReference type="KEGG" id="lab:LA76x_3566"/>
<dbReference type="STRING" id="84531.LA76x_3566"/>
<protein>
    <recommendedName>
        <fullName evidence="3">histidine kinase</fullName>
        <ecNumber evidence="3">2.7.13.3</ecNumber>
    </recommendedName>
</protein>
<dbReference type="SMART" id="SM00304">
    <property type="entry name" value="HAMP"/>
    <property type="match status" value="1"/>
</dbReference>
<keyword evidence="8" id="KW-0418">Kinase</keyword>
<comment type="subcellular location">
    <subcellularLocation>
        <location evidence="2">Cell membrane</location>
        <topology evidence="2">Multi-pass membrane protein</topology>
    </subcellularLocation>
</comment>
<dbReference type="InterPro" id="IPR003594">
    <property type="entry name" value="HATPase_dom"/>
</dbReference>
<evidence type="ECO:0000256" key="2">
    <source>
        <dbReference type="ARBA" id="ARBA00004651"/>
    </source>
</evidence>
<name>A0A0S2FDR3_LYSAN</name>
<keyword evidence="6" id="KW-0808">Transferase</keyword>
<accession>A0A0S2FDR3</accession>
<dbReference type="Pfam" id="PF00512">
    <property type="entry name" value="HisKA"/>
    <property type="match status" value="1"/>
</dbReference>
<evidence type="ECO:0000313" key="15">
    <source>
        <dbReference type="EMBL" id="ALN81688.1"/>
    </source>
</evidence>
<keyword evidence="7 12" id="KW-0812">Transmembrane</keyword>
<dbReference type="Pfam" id="PF00672">
    <property type="entry name" value="HAMP"/>
    <property type="match status" value="1"/>
</dbReference>
<dbReference type="PANTHER" id="PTHR45436:SF10">
    <property type="entry name" value="HISTIDINE KINASE"/>
    <property type="match status" value="1"/>
</dbReference>
<evidence type="ECO:0000256" key="11">
    <source>
        <dbReference type="ARBA" id="ARBA00023136"/>
    </source>
</evidence>
<dbReference type="Proteomes" id="UP000060787">
    <property type="component" value="Chromosome"/>
</dbReference>
<dbReference type="CDD" id="cd00082">
    <property type="entry name" value="HisKA"/>
    <property type="match status" value="1"/>
</dbReference>
<feature type="domain" description="HAMP" evidence="14">
    <location>
        <begin position="205"/>
        <end position="255"/>
    </location>
</feature>
<dbReference type="GO" id="GO:0005886">
    <property type="term" value="C:plasma membrane"/>
    <property type="evidence" value="ECO:0007669"/>
    <property type="project" value="UniProtKB-SubCell"/>
</dbReference>
<dbReference type="SUPFAM" id="SSF55874">
    <property type="entry name" value="ATPase domain of HSP90 chaperone/DNA topoisomerase II/histidine kinase"/>
    <property type="match status" value="1"/>
</dbReference>
<dbReference type="EMBL" id="CP011129">
    <property type="protein sequence ID" value="ALN81688.1"/>
    <property type="molecule type" value="Genomic_DNA"/>
</dbReference>
<evidence type="ECO:0000256" key="8">
    <source>
        <dbReference type="ARBA" id="ARBA00022777"/>
    </source>
</evidence>
<dbReference type="GO" id="GO:0000155">
    <property type="term" value="F:phosphorelay sensor kinase activity"/>
    <property type="evidence" value="ECO:0007669"/>
    <property type="project" value="InterPro"/>
</dbReference>
<dbReference type="CDD" id="cd06225">
    <property type="entry name" value="HAMP"/>
    <property type="match status" value="1"/>
</dbReference>
<dbReference type="PANTHER" id="PTHR45436">
    <property type="entry name" value="SENSOR HISTIDINE KINASE YKOH"/>
    <property type="match status" value="1"/>
</dbReference>
<dbReference type="SMART" id="SM00387">
    <property type="entry name" value="HATPase_c"/>
    <property type="match status" value="1"/>
</dbReference>